<evidence type="ECO:0000256" key="2">
    <source>
        <dbReference type="RuleBase" id="RU000363"/>
    </source>
</evidence>
<dbReference type="Pfam" id="PF00106">
    <property type="entry name" value="adh_short"/>
    <property type="match status" value="1"/>
</dbReference>
<dbReference type="InterPro" id="IPR002347">
    <property type="entry name" value="SDR_fam"/>
</dbReference>
<gene>
    <name evidence="3" type="ORF">M409DRAFT_63957</name>
</gene>
<dbReference type="PRINTS" id="PR00081">
    <property type="entry name" value="GDHRDH"/>
</dbReference>
<dbReference type="PRINTS" id="PR00080">
    <property type="entry name" value="SDRFAMILY"/>
</dbReference>
<protein>
    <submittedName>
        <fullName evidence="3">Uncharacterized protein</fullName>
    </submittedName>
</protein>
<dbReference type="PANTHER" id="PTHR43544:SF36">
    <property type="entry name" value="CHAIN OXIDOREDUCTASE (CSGA), PUTATIVE (AFU_ORTHOLOGUE AFUA_4G00910)-RELATED"/>
    <property type="match status" value="1"/>
</dbReference>
<dbReference type="InterPro" id="IPR051468">
    <property type="entry name" value="Fungal_SecMetab_SDRs"/>
</dbReference>
<dbReference type="OrthoDB" id="7289984at2759"/>
<proteinExistence type="inferred from homology"/>
<dbReference type="EMBL" id="ML993584">
    <property type="protein sequence ID" value="KAF2170939.1"/>
    <property type="molecule type" value="Genomic_DNA"/>
</dbReference>
<keyword evidence="4" id="KW-1185">Reference proteome</keyword>
<evidence type="ECO:0000256" key="1">
    <source>
        <dbReference type="ARBA" id="ARBA00006484"/>
    </source>
</evidence>
<evidence type="ECO:0000313" key="4">
    <source>
        <dbReference type="Proteomes" id="UP000799537"/>
    </source>
</evidence>
<dbReference type="PANTHER" id="PTHR43544">
    <property type="entry name" value="SHORT-CHAIN DEHYDROGENASE/REDUCTASE"/>
    <property type="match status" value="1"/>
</dbReference>
<sequence length="254" mass="27774">MASYVITGTSKGIGLELVKQLLELPASQVGKIFAITRNNSSKGLNDLVSSNSDRLVNVVAEVQKEDSLKKAAAEVESKLGGAGLDILVNNAGVLPWDDKKIENVSGETLHEVFDVNVVSVNRVTAAFLPLLENGKKKQVFNISSTLGSIARVRDWPPSAAHSYRISKAALSMLNQFYAHEKEEEGFTFLLITPGWLKTDLGSSYADLEPEVGVKEVLRIMNEATPKQNGQFLNIHVPGWEEKHPAYYNGKGVPW</sequence>
<organism evidence="3 4">
    <name type="scientific">Zasmidium cellare ATCC 36951</name>
    <dbReference type="NCBI Taxonomy" id="1080233"/>
    <lineage>
        <taxon>Eukaryota</taxon>
        <taxon>Fungi</taxon>
        <taxon>Dikarya</taxon>
        <taxon>Ascomycota</taxon>
        <taxon>Pezizomycotina</taxon>
        <taxon>Dothideomycetes</taxon>
        <taxon>Dothideomycetidae</taxon>
        <taxon>Mycosphaerellales</taxon>
        <taxon>Mycosphaerellaceae</taxon>
        <taxon>Zasmidium</taxon>
    </lineage>
</organism>
<comment type="similarity">
    <text evidence="1 2">Belongs to the short-chain dehydrogenases/reductases (SDR) family.</text>
</comment>
<dbReference type="InterPro" id="IPR036291">
    <property type="entry name" value="NAD(P)-bd_dom_sf"/>
</dbReference>
<dbReference type="Proteomes" id="UP000799537">
    <property type="component" value="Unassembled WGS sequence"/>
</dbReference>
<dbReference type="CDD" id="cd05325">
    <property type="entry name" value="carb_red_sniffer_like_SDR_c"/>
    <property type="match status" value="1"/>
</dbReference>
<dbReference type="AlphaFoldDB" id="A0A6A6CYQ3"/>
<reference evidence="3" key="1">
    <citation type="journal article" date="2020" name="Stud. Mycol.">
        <title>101 Dothideomycetes genomes: a test case for predicting lifestyles and emergence of pathogens.</title>
        <authorList>
            <person name="Haridas S."/>
            <person name="Albert R."/>
            <person name="Binder M."/>
            <person name="Bloem J."/>
            <person name="Labutti K."/>
            <person name="Salamov A."/>
            <person name="Andreopoulos B."/>
            <person name="Baker S."/>
            <person name="Barry K."/>
            <person name="Bills G."/>
            <person name="Bluhm B."/>
            <person name="Cannon C."/>
            <person name="Castanera R."/>
            <person name="Culley D."/>
            <person name="Daum C."/>
            <person name="Ezra D."/>
            <person name="Gonzalez J."/>
            <person name="Henrissat B."/>
            <person name="Kuo A."/>
            <person name="Liang C."/>
            <person name="Lipzen A."/>
            <person name="Lutzoni F."/>
            <person name="Magnuson J."/>
            <person name="Mondo S."/>
            <person name="Nolan M."/>
            <person name="Ohm R."/>
            <person name="Pangilinan J."/>
            <person name="Park H.-J."/>
            <person name="Ramirez L."/>
            <person name="Alfaro M."/>
            <person name="Sun H."/>
            <person name="Tritt A."/>
            <person name="Yoshinaga Y."/>
            <person name="Zwiers L.-H."/>
            <person name="Turgeon B."/>
            <person name="Goodwin S."/>
            <person name="Spatafora J."/>
            <person name="Crous P."/>
            <person name="Grigoriev I."/>
        </authorList>
    </citation>
    <scope>NUCLEOTIDE SEQUENCE</scope>
    <source>
        <strain evidence="3">ATCC 36951</strain>
    </source>
</reference>
<dbReference type="RefSeq" id="XP_033671828.1">
    <property type="nucleotide sequence ID" value="XM_033815849.1"/>
</dbReference>
<dbReference type="GeneID" id="54569121"/>
<name>A0A6A6CYQ3_ZASCE</name>
<dbReference type="GO" id="GO:0005737">
    <property type="term" value="C:cytoplasm"/>
    <property type="evidence" value="ECO:0007669"/>
    <property type="project" value="TreeGrafter"/>
</dbReference>
<dbReference type="SUPFAM" id="SSF51735">
    <property type="entry name" value="NAD(P)-binding Rossmann-fold domains"/>
    <property type="match status" value="1"/>
</dbReference>
<accession>A0A6A6CYQ3</accession>
<evidence type="ECO:0000313" key="3">
    <source>
        <dbReference type="EMBL" id="KAF2170939.1"/>
    </source>
</evidence>
<dbReference type="Gene3D" id="3.40.50.720">
    <property type="entry name" value="NAD(P)-binding Rossmann-like Domain"/>
    <property type="match status" value="1"/>
</dbReference>
<dbReference type="GO" id="GO:0016491">
    <property type="term" value="F:oxidoreductase activity"/>
    <property type="evidence" value="ECO:0007669"/>
    <property type="project" value="TreeGrafter"/>
</dbReference>